<dbReference type="UniPathway" id="UPA00664"/>
<evidence type="ECO:0000256" key="5">
    <source>
        <dbReference type="ARBA" id="ARBA00022989"/>
    </source>
</evidence>
<dbReference type="GO" id="GO:0005886">
    <property type="term" value="C:plasma membrane"/>
    <property type="evidence" value="ECO:0007669"/>
    <property type="project" value="UniProtKB-SubCell"/>
</dbReference>
<dbReference type="EMBL" id="MGEH01000018">
    <property type="protein sequence ID" value="OGL79043.1"/>
    <property type="molecule type" value="Genomic_DNA"/>
</dbReference>
<name>A0A1F7UL92_9BACT</name>
<organism evidence="8 9">
    <name type="scientific">Candidatus Uhrbacteria bacterium RIFCSPHIGHO2_12_FULL_60_25</name>
    <dbReference type="NCBI Taxonomy" id="1802399"/>
    <lineage>
        <taxon>Bacteria</taxon>
        <taxon>Candidatus Uhriibacteriota</taxon>
    </lineage>
</organism>
<feature type="transmembrane region" description="Helical" evidence="7">
    <location>
        <begin position="122"/>
        <end position="142"/>
    </location>
</feature>
<protein>
    <recommendedName>
        <fullName evidence="7">Phosphatidylglycerol--prolipoprotein diacylglyceryl transferase</fullName>
        <ecNumber evidence="7">2.5.1.145</ecNumber>
    </recommendedName>
</protein>
<comment type="caution">
    <text evidence="8">The sequence shown here is derived from an EMBL/GenBank/DDBJ whole genome shotgun (WGS) entry which is preliminary data.</text>
</comment>
<dbReference type="HAMAP" id="MF_01147">
    <property type="entry name" value="Lgt"/>
    <property type="match status" value="1"/>
</dbReference>
<feature type="binding site" evidence="7">
    <location>
        <position position="135"/>
    </location>
    <ligand>
        <name>a 1,2-diacyl-sn-glycero-3-phospho-(1'-sn-glycerol)</name>
        <dbReference type="ChEBI" id="CHEBI:64716"/>
    </ligand>
</feature>
<evidence type="ECO:0000313" key="8">
    <source>
        <dbReference type="EMBL" id="OGL79043.1"/>
    </source>
</evidence>
<comment type="function">
    <text evidence="7">Catalyzes the transfer of the diacylglyceryl group from phosphatidylglycerol to the sulfhydryl group of the N-terminal cysteine of a prolipoprotein, the first step in the formation of mature lipoproteins.</text>
</comment>
<dbReference type="PANTHER" id="PTHR30589:SF0">
    <property type="entry name" value="PHOSPHATIDYLGLYCEROL--PROLIPOPROTEIN DIACYLGLYCERYL TRANSFERASE"/>
    <property type="match status" value="1"/>
</dbReference>
<comment type="similarity">
    <text evidence="1 7">Belongs to the Lgt family.</text>
</comment>
<proteinExistence type="inferred from homology"/>
<sequence length="249" mass="27948">MIPWIESHTYAIGPVVLQTWGTFVAAGFLVATYVAARRATSRGLDPKHVWDVAFWIFIAAFVGSRVFHVLFYDPAYYAQHPLDAIDPRKPGYAIMGGFLAAAAVFTFYVRRKGLDWMQYADTLIWGVPWGCGIGRIGCFLIHDHPGTLTSFALGVKYPDGQTRHDLGLYLSIFGFLVGIAFLLLDRKKRQIGFFFGAFLVIDGVGRFLLDFLRIVDRRVFGLTPTQWVLLGTVAIGVWVLRARRVLQSP</sequence>
<dbReference type="AlphaFoldDB" id="A0A1F7UL92"/>
<comment type="pathway">
    <text evidence="7">Protein modification; lipoprotein biosynthesis (diacylglyceryl transfer).</text>
</comment>
<dbReference type="EC" id="2.5.1.145" evidence="7"/>
<reference evidence="8 9" key="1">
    <citation type="journal article" date="2016" name="Nat. Commun.">
        <title>Thousands of microbial genomes shed light on interconnected biogeochemical processes in an aquifer system.</title>
        <authorList>
            <person name="Anantharaman K."/>
            <person name="Brown C.T."/>
            <person name="Hug L.A."/>
            <person name="Sharon I."/>
            <person name="Castelle C.J."/>
            <person name="Probst A.J."/>
            <person name="Thomas B.C."/>
            <person name="Singh A."/>
            <person name="Wilkins M.J."/>
            <person name="Karaoz U."/>
            <person name="Brodie E.L."/>
            <person name="Williams K.H."/>
            <person name="Hubbard S.S."/>
            <person name="Banfield J.F."/>
        </authorList>
    </citation>
    <scope>NUCLEOTIDE SEQUENCE [LARGE SCALE GENOMIC DNA]</scope>
</reference>
<evidence type="ECO:0000256" key="7">
    <source>
        <dbReference type="HAMAP-Rule" id="MF_01147"/>
    </source>
</evidence>
<comment type="catalytic activity">
    <reaction evidence="7">
        <text>L-cysteinyl-[prolipoprotein] + a 1,2-diacyl-sn-glycero-3-phospho-(1'-sn-glycerol) = an S-1,2-diacyl-sn-glyceryl-L-cysteinyl-[prolipoprotein] + sn-glycerol 1-phosphate + H(+)</text>
        <dbReference type="Rhea" id="RHEA:56712"/>
        <dbReference type="Rhea" id="RHEA-COMP:14679"/>
        <dbReference type="Rhea" id="RHEA-COMP:14680"/>
        <dbReference type="ChEBI" id="CHEBI:15378"/>
        <dbReference type="ChEBI" id="CHEBI:29950"/>
        <dbReference type="ChEBI" id="CHEBI:57685"/>
        <dbReference type="ChEBI" id="CHEBI:64716"/>
        <dbReference type="ChEBI" id="CHEBI:140658"/>
        <dbReference type="EC" id="2.5.1.145"/>
    </reaction>
</comment>
<feature type="transmembrane region" description="Helical" evidence="7">
    <location>
        <begin position="91"/>
        <end position="110"/>
    </location>
</feature>
<evidence type="ECO:0000256" key="1">
    <source>
        <dbReference type="ARBA" id="ARBA00007150"/>
    </source>
</evidence>
<evidence type="ECO:0000256" key="2">
    <source>
        <dbReference type="ARBA" id="ARBA00022475"/>
    </source>
</evidence>
<evidence type="ECO:0000313" key="9">
    <source>
        <dbReference type="Proteomes" id="UP000176603"/>
    </source>
</evidence>
<accession>A0A1F7UL92</accession>
<keyword evidence="5 7" id="KW-1133">Transmembrane helix</keyword>
<keyword evidence="4 7" id="KW-0812">Transmembrane</keyword>
<keyword evidence="3 7" id="KW-0808">Transferase</keyword>
<keyword evidence="6 7" id="KW-0472">Membrane</keyword>
<evidence type="ECO:0000256" key="4">
    <source>
        <dbReference type="ARBA" id="ARBA00022692"/>
    </source>
</evidence>
<dbReference type="InterPro" id="IPR001640">
    <property type="entry name" value="Lgt"/>
</dbReference>
<evidence type="ECO:0000256" key="6">
    <source>
        <dbReference type="ARBA" id="ARBA00023136"/>
    </source>
</evidence>
<keyword evidence="2 7" id="KW-1003">Cell membrane</keyword>
<feature type="transmembrane region" description="Helical" evidence="7">
    <location>
        <begin position="191"/>
        <end position="209"/>
    </location>
</feature>
<dbReference type="Proteomes" id="UP000176603">
    <property type="component" value="Unassembled WGS sequence"/>
</dbReference>
<comment type="subcellular location">
    <subcellularLocation>
        <location evidence="7">Cell membrane</location>
        <topology evidence="7">Multi-pass membrane protein</topology>
    </subcellularLocation>
</comment>
<dbReference type="STRING" id="1802399.A3E39_02240"/>
<feature type="transmembrane region" description="Helical" evidence="7">
    <location>
        <begin position="48"/>
        <end position="71"/>
    </location>
</feature>
<dbReference type="GO" id="GO:0042158">
    <property type="term" value="P:lipoprotein biosynthetic process"/>
    <property type="evidence" value="ECO:0007669"/>
    <property type="project" value="UniProtKB-UniRule"/>
</dbReference>
<gene>
    <name evidence="7" type="primary">lgt</name>
    <name evidence="8" type="ORF">A3E39_02240</name>
</gene>
<feature type="transmembrane region" description="Helical" evidence="7">
    <location>
        <begin position="221"/>
        <end position="240"/>
    </location>
</feature>
<feature type="transmembrane region" description="Helical" evidence="7">
    <location>
        <begin position="166"/>
        <end position="184"/>
    </location>
</feature>
<evidence type="ECO:0000256" key="3">
    <source>
        <dbReference type="ARBA" id="ARBA00022679"/>
    </source>
</evidence>
<dbReference type="Pfam" id="PF01790">
    <property type="entry name" value="LGT"/>
    <property type="match status" value="1"/>
</dbReference>
<dbReference type="PANTHER" id="PTHR30589">
    <property type="entry name" value="PROLIPOPROTEIN DIACYLGLYCERYL TRANSFERASE"/>
    <property type="match status" value="1"/>
</dbReference>
<dbReference type="GO" id="GO:0008961">
    <property type="term" value="F:phosphatidylglycerol-prolipoprotein diacylglyceryl transferase activity"/>
    <property type="evidence" value="ECO:0007669"/>
    <property type="project" value="UniProtKB-UniRule"/>
</dbReference>
<feature type="transmembrane region" description="Helical" evidence="7">
    <location>
        <begin position="12"/>
        <end position="36"/>
    </location>
</feature>